<feature type="transmembrane region" description="Helical" evidence="6">
    <location>
        <begin position="411"/>
        <end position="429"/>
    </location>
</feature>
<dbReference type="EMBL" id="PELZ01000452">
    <property type="protein sequence ID" value="RTH32331.1"/>
    <property type="molecule type" value="Genomic_DNA"/>
</dbReference>
<name>A0A430S974_THESC</name>
<feature type="transmembrane region" description="Helical" evidence="6">
    <location>
        <begin position="245"/>
        <end position="266"/>
    </location>
</feature>
<evidence type="ECO:0000256" key="2">
    <source>
        <dbReference type="ARBA" id="ARBA00022475"/>
    </source>
</evidence>
<feature type="transmembrane region" description="Helical" evidence="6">
    <location>
        <begin position="202"/>
        <end position="220"/>
    </location>
</feature>
<keyword evidence="5 6" id="KW-0472">Membrane</keyword>
<comment type="subcellular location">
    <subcellularLocation>
        <location evidence="1">Cell membrane</location>
        <topology evidence="1">Multi-pass membrane protein</topology>
    </subcellularLocation>
</comment>
<evidence type="ECO:0000256" key="5">
    <source>
        <dbReference type="ARBA" id="ARBA00023136"/>
    </source>
</evidence>
<feature type="transmembrane region" description="Helical" evidence="6">
    <location>
        <begin position="109"/>
        <end position="127"/>
    </location>
</feature>
<comment type="caution">
    <text evidence="7">The sequence shown here is derived from an EMBL/GenBank/DDBJ whole genome shotgun (WGS) entry which is preliminary data.</text>
</comment>
<dbReference type="Proteomes" id="UP000288051">
    <property type="component" value="Unassembled WGS sequence"/>
</dbReference>
<keyword evidence="2" id="KW-1003">Cell membrane</keyword>
<evidence type="ECO:0000256" key="4">
    <source>
        <dbReference type="ARBA" id="ARBA00022989"/>
    </source>
</evidence>
<evidence type="ECO:0000256" key="6">
    <source>
        <dbReference type="SAM" id="Phobius"/>
    </source>
</evidence>
<keyword evidence="4 6" id="KW-1133">Transmembrane helix</keyword>
<organism evidence="7 8">
    <name type="scientific">Thermus scotoductus</name>
    <dbReference type="NCBI Taxonomy" id="37636"/>
    <lineage>
        <taxon>Bacteria</taxon>
        <taxon>Thermotogati</taxon>
        <taxon>Deinococcota</taxon>
        <taxon>Deinococci</taxon>
        <taxon>Thermales</taxon>
        <taxon>Thermaceae</taxon>
        <taxon>Thermus</taxon>
    </lineage>
</organism>
<reference evidence="7 8" key="1">
    <citation type="journal article" date="2019" name="Extremophiles">
        <title>Biogeography of thermophiles and predominance of Thermus scotoductus in domestic water heaters.</title>
        <authorList>
            <person name="Wilpiszeski R.L."/>
            <person name="Zhang Z."/>
            <person name="House C.H."/>
        </authorList>
    </citation>
    <scope>NUCLEOTIDE SEQUENCE [LARGE SCALE GENOMIC DNA]</scope>
    <source>
        <strain evidence="7 8">24_S24</strain>
    </source>
</reference>
<keyword evidence="3 6" id="KW-0812">Transmembrane</keyword>
<feature type="transmembrane region" description="Helical" evidence="6">
    <location>
        <begin position="74"/>
        <end position="97"/>
    </location>
</feature>
<feature type="transmembrane region" description="Helical" evidence="6">
    <location>
        <begin position="322"/>
        <end position="339"/>
    </location>
</feature>
<dbReference type="InterPro" id="IPR050833">
    <property type="entry name" value="Poly_Biosynth_Transport"/>
</dbReference>
<evidence type="ECO:0000313" key="7">
    <source>
        <dbReference type="EMBL" id="RTH32331.1"/>
    </source>
</evidence>
<feature type="transmembrane region" description="Helical" evidence="6">
    <location>
        <begin position="39"/>
        <end position="62"/>
    </location>
</feature>
<dbReference type="RefSeq" id="WP_126209402.1">
    <property type="nucleotide sequence ID" value="NZ_PELZ01000452.1"/>
</dbReference>
<proteinExistence type="predicted"/>
<feature type="transmembrane region" description="Helical" evidence="6">
    <location>
        <begin position="7"/>
        <end position="27"/>
    </location>
</feature>
<evidence type="ECO:0000313" key="8">
    <source>
        <dbReference type="Proteomes" id="UP000288051"/>
    </source>
</evidence>
<dbReference type="Pfam" id="PF13440">
    <property type="entry name" value="Polysacc_synt_3"/>
    <property type="match status" value="1"/>
</dbReference>
<dbReference type="PANTHER" id="PTHR30250:SF31">
    <property type="entry name" value="INNER MEMBRANE PROTEIN YGHQ"/>
    <property type="match status" value="1"/>
</dbReference>
<feature type="transmembrane region" description="Helical" evidence="6">
    <location>
        <begin position="351"/>
        <end position="371"/>
    </location>
</feature>
<dbReference type="PANTHER" id="PTHR30250">
    <property type="entry name" value="PST FAMILY PREDICTED COLANIC ACID TRANSPORTER"/>
    <property type="match status" value="1"/>
</dbReference>
<feature type="transmembrane region" description="Helical" evidence="6">
    <location>
        <begin position="139"/>
        <end position="160"/>
    </location>
</feature>
<sequence length="477" mass="51338">MLLRHSAMYLVATGVPGLVNFLAIAIYTRLLSAEEYGRYALVIAGVGLFNAVFFQWLKLALLRFLPAHRDDPTPLLSAILTGFSGMILLTGALGLLAGSLWPDPTWRSLLLVALPVLWAQAWFELNLEVARSQLQPGRYGLMSSVKAVSALFLGALAVLWGLGAKGPLLGLLVGFLVASLLWGRSRWKGVAPKISISRLKPILAYGVPLTANFALAFVVSSSDRFLIAWFLGEGAAGVYAASYDLAQQSLTLLMTVVNLAAYPLVVRALEVRGELAAKQQLMENGELLLAVALPCAVGLATLAPGIAVVFLDTEFQQEAPHLILLVAMAALLSGIRAYHFDLAFQLGRRTLGQVWVMGGAALLNVLLNLWWIPAFGLLGAAWATVVAYAAALLMSAYLGRRIFAVPVNWRSVGKVTFATAVMLPILLVGRTSENWFAWVGAGMGAAVVYGVWLLLLDVGGLRSKMLGLLRRLRHAVR</sequence>
<dbReference type="GO" id="GO:0005886">
    <property type="term" value="C:plasma membrane"/>
    <property type="evidence" value="ECO:0007669"/>
    <property type="project" value="UniProtKB-SubCell"/>
</dbReference>
<feature type="transmembrane region" description="Helical" evidence="6">
    <location>
        <begin position="166"/>
        <end position="182"/>
    </location>
</feature>
<evidence type="ECO:0000256" key="3">
    <source>
        <dbReference type="ARBA" id="ARBA00022692"/>
    </source>
</evidence>
<dbReference type="AlphaFoldDB" id="A0A430S974"/>
<feature type="transmembrane region" description="Helical" evidence="6">
    <location>
        <begin position="377"/>
        <end position="399"/>
    </location>
</feature>
<gene>
    <name evidence="7" type="ORF">CSW37_12170</name>
</gene>
<feature type="transmembrane region" description="Helical" evidence="6">
    <location>
        <begin position="287"/>
        <end position="310"/>
    </location>
</feature>
<protein>
    <submittedName>
        <fullName evidence="7">Polysaccharide biosynthesis protein</fullName>
    </submittedName>
</protein>
<accession>A0A430S974</accession>
<evidence type="ECO:0000256" key="1">
    <source>
        <dbReference type="ARBA" id="ARBA00004651"/>
    </source>
</evidence>
<feature type="transmembrane region" description="Helical" evidence="6">
    <location>
        <begin position="435"/>
        <end position="456"/>
    </location>
</feature>